<dbReference type="EMBL" id="JBELOE010000287">
    <property type="protein sequence ID" value="MER2494275.1"/>
    <property type="molecule type" value="Genomic_DNA"/>
</dbReference>
<dbReference type="Gene3D" id="3.30.70.270">
    <property type="match status" value="1"/>
</dbReference>
<feature type="domain" description="GGDEF" evidence="3">
    <location>
        <begin position="206"/>
        <end position="342"/>
    </location>
</feature>
<sequence length="342" mass="39021">MWQEMEKLRPNKTLTAKELSEKAIDWLAKNELPPTPINYAVLYAYFHPDYPDLRNELSQWQEKNRKFDSFLLSDLYKSHLDENQNNQPESIFILNQLISNLQTECEKSESSVLDYQSTLTAQSQKLNALSDETQTKKIVDTIIDATKTVKTKQSEFIDTIHSSHDQVAQLKKQLQQAEQQALTDPLTGLANRRGLRKFLSDQSSDSSYSIVIFDIDHFKRLNDSYGHSVGDIVLSKVAKLISKDLSNSQLAVRYGGEEFLVIFPDVSKKQLFIYAETVRENIEEMKLIYGKTQQRMPPITLSGGIAMADKNKDEAINDIIDKADKALYEAKSSGRNRICLNS</sequence>
<dbReference type="InterPro" id="IPR029787">
    <property type="entry name" value="Nucleotide_cyclase"/>
</dbReference>
<keyword evidence="5" id="KW-1185">Reference proteome</keyword>
<dbReference type="SUPFAM" id="SSF55073">
    <property type="entry name" value="Nucleotide cyclase"/>
    <property type="match status" value="1"/>
</dbReference>
<keyword evidence="4" id="KW-0808">Transferase</keyword>
<evidence type="ECO:0000313" key="5">
    <source>
        <dbReference type="Proteomes" id="UP001467690"/>
    </source>
</evidence>
<dbReference type="Proteomes" id="UP001467690">
    <property type="component" value="Unassembled WGS sequence"/>
</dbReference>
<dbReference type="InterPro" id="IPR043128">
    <property type="entry name" value="Rev_trsase/Diguanyl_cyclase"/>
</dbReference>
<dbReference type="PANTHER" id="PTHR45138">
    <property type="entry name" value="REGULATORY COMPONENTS OF SENSORY TRANSDUCTION SYSTEM"/>
    <property type="match status" value="1"/>
</dbReference>
<dbReference type="GO" id="GO:0052621">
    <property type="term" value="F:diguanylate cyclase activity"/>
    <property type="evidence" value="ECO:0007669"/>
    <property type="project" value="UniProtKB-EC"/>
</dbReference>
<evidence type="ECO:0000256" key="1">
    <source>
        <dbReference type="ARBA" id="ARBA00012528"/>
    </source>
</evidence>
<reference evidence="4 5" key="1">
    <citation type="submission" date="2024-06" db="EMBL/GenBank/DDBJ databases">
        <authorList>
            <person name="Chen R.Y."/>
        </authorList>
    </citation>
    <scope>NUCLEOTIDE SEQUENCE [LARGE SCALE GENOMIC DNA]</scope>
    <source>
        <strain evidence="4 5">D2</strain>
    </source>
</reference>
<comment type="caution">
    <text evidence="4">The sequence shown here is derived from an EMBL/GenBank/DDBJ whole genome shotgun (WGS) entry which is preliminary data.</text>
</comment>
<accession>A0ABV1RMW9</accession>
<dbReference type="SMART" id="SM00267">
    <property type="entry name" value="GGDEF"/>
    <property type="match status" value="1"/>
</dbReference>
<dbReference type="PROSITE" id="PS50887">
    <property type="entry name" value="GGDEF"/>
    <property type="match status" value="1"/>
</dbReference>
<keyword evidence="4" id="KW-0548">Nucleotidyltransferase</keyword>
<dbReference type="CDD" id="cd01949">
    <property type="entry name" value="GGDEF"/>
    <property type="match status" value="1"/>
</dbReference>
<dbReference type="RefSeq" id="WP_350403279.1">
    <property type="nucleotide sequence ID" value="NZ_JBELOE010000287.1"/>
</dbReference>
<dbReference type="InterPro" id="IPR050469">
    <property type="entry name" value="Diguanylate_Cyclase"/>
</dbReference>
<organism evidence="4 5">
    <name type="scientific">Catenovulum sediminis</name>
    <dbReference type="NCBI Taxonomy" id="1740262"/>
    <lineage>
        <taxon>Bacteria</taxon>
        <taxon>Pseudomonadati</taxon>
        <taxon>Pseudomonadota</taxon>
        <taxon>Gammaproteobacteria</taxon>
        <taxon>Alteromonadales</taxon>
        <taxon>Alteromonadaceae</taxon>
        <taxon>Catenovulum</taxon>
    </lineage>
</organism>
<dbReference type="NCBIfam" id="TIGR00254">
    <property type="entry name" value="GGDEF"/>
    <property type="match status" value="1"/>
</dbReference>
<evidence type="ECO:0000259" key="3">
    <source>
        <dbReference type="PROSITE" id="PS50887"/>
    </source>
</evidence>
<dbReference type="InterPro" id="IPR000160">
    <property type="entry name" value="GGDEF_dom"/>
</dbReference>
<proteinExistence type="predicted"/>
<comment type="catalytic activity">
    <reaction evidence="2">
        <text>2 GTP = 3',3'-c-di-GMP + 2 diphosphate</text>
        <dbReference type="Rhea" id="RHEA:24898"/>
        <dbReference type="ChEBI" id="CHEBI:33019"/>
        <dbReference type="ChEBI" id="CHEBI:37565"/>
        <dbReference type="ChEBI" id="CHEBI:58805"/>
        <dbReference type="EC" id="2.7.7.65"/>
    </reaction>
</comment>
<dbReference type="EC" id="2.7.7.65" evidence="1"/>
<dbReference type="PANTHER" id="PTHR45138:SF9">
    <property type="entry name" value="DIGUANYLATE CYCLASE DGCM-RELATED"/>
    <property type="match status" value="1"/>
</dbReference>
<gene>
    <name evidence="4" type="ORF">ABS311_20575</name>
</gene>
<name>A0ABV1RMW9_9ALTE</name>
<dbReference type="Pfam" id="PF00990">
    <property type="entry name" value="GGDEF"/>
    <property type="match status" value="1"/>
</dbReference>
<protein>
    <recommendedName>
        <fullName evidence="1">diguanylate cyclase</fullName>
        <ecNumber evidence="1">2.7.7.65</ecNumber>
    </recommendedName>
</protein>
<evidence type="ECO:0000256" key="2">
    <source>
        <dbReference type="ARBA" id="ARBA00034247"/>
    </source>
</evidence>
<evidence type="ECO:0000313" key="4">
    <source>
        <dbReference type="EMBL" id="MER2494275.1"/>
    </source>
</evidence>